<organism evidence="2 3">
    <name type="scientific">Mycena alexandri</name>
    <dbReference type="NCBI Taxonomy" id="1745969"/>
    <lineage>
        <taxon>Eukaryota</taxon>
        <taxon>Fungi</taxon>
        <taxon>Dikarya</taxon>
        <taxon>Basidiomycota</taxon>
        <taxon>Agaricomycotina</taxon>
        <taxon>Agaricomycetes</taxon>
        <taxon>Agaricomycetidae</taxon>
        <taxon>Agaricales</taxon>
        <taxon>Marasmiineae</taxon>
        <taxon>Mycenaceae</taxon>
        <taxon>Mycena</taxon>
    </lineage>
</organism>
<evidence type="ECO:0000313" key="2">
    <source>
        <dbReference type="EMBL" id="KAJ7028550.1"/>
    </source>
</evidence>
<dbReference type="AlphaFoldDB" id="A0AAD6WXQ4"/>
<reference evidence="2" key="1">
    <citation type="submission" date="2023-03" db="EMBL/GenBank/DDBJ databases">
        <title>Massive genome expansion in bonnet fungi (Mycena s.s.) driven by repeated elements and novel gene families across ecological guilds.</title>
        <authorList>
            <consortium name="Lawrence Berkeley National Laboratory"/>
            <person name="Harder C.B."/>
            <person name="Miyauchi S."/>
            <person name="Viragh M."/>
            <person name="Kuo A."/>
            <person name="Thoen E."/>
            <person name="Andreopoulos B."/>
            <person name="Lu D."/>
            <person name="Skrede I."/>
            <person name="Drula E."/>
            <person name="Henrissat B."/>
            <person name="Morin E."/>
            <person name="Kohler A."/>
            <person name="Barry K."/>
            <person name="LaButti K."/>
            <person name="Morin E."/>
            <person name="Salamov A."/>
            <person name="Lipzen A."/>
            <person name="Mereny Z."/>
            <person name="Hegedus B."/>
            <person name="Baldrian P."/>
            <person name="Stursova M."/>
            <person name="Weitz H."/>
            <person name="Taylor A."/>
            <person name="Grigoriev I.V."/>
            <person name="Nagy L.G."/>
            <person name="Martin F."/>
            <person name="Kauserud H."/>
        </authorList>
    </citation>
    <scope>NUCLEOTIDE SEQUENCE</scope>
    <source>
        <strain evidence="2">CBHHK200</strain>
    </source>
</reference>
<evidence type="ECO:0000256" key="1">
    <source>
        <dbReference type="SAM" id="MobiDB-lite"/>
    </source>
</evidence>
<proteinExistence type="predicted"/>
<gene>
    <name evidence="2" type="ORF">C8F04DRAFT_1188532</name>
</gene>
<keyword evidence="3" id="KW-1185">Reference proteome</keyword>
<name>A0AAD6WXQ4_9AGAR</name>
<feature type="region of interest" description="Disordered" evidence="1">
    <location>
        <begin position="247"/>
        <end position="267"/>
    </location>
</feature>
<dbReference type="Proteomes" id="UP001218188">
    <property type="component" value="Unassembled WGS sequence"/>
</dbReference>
<evidence type="ECO:0000313" key="3">
    <source>
        <dbReference type="Proteomes" id="UP001218188"/>
    </source>
</evidence>
<sequence length="650" mass="68034">MEIRKPEISLLFEARRMVMGVMGEGARAWMRVGTAAPARDVRARAALRACAAHGVELPFAIARSFIPVERRTADFLARGVRVGRYVWVPSGTGGACVAVHGTRPWGAHGMMRVGMPIFVSRSRLPMGDASCVAWRGVIGRMRATILQLWFGCYTGYGQASEADGLLLLHARSIRHRLPGNAQYQTGACLASAPTLFCGLPWGGCECECAGALDSSRAVYATDGDEDEDEEPSRCWRKAAARLGWRDDRDGAVGRGGSGQGGRTGGGHGGGRTYVAVCAGCRCGMRGADRGGCIRGCAGACMRAYRPTGEGRIGLDYIVRGRVVTRDGSASASAPRSSSRVGVAGARGANILGSTLGPRGGECVRVLAGASPEAGAGCAEAVRALVTRSVLGFTLERRYAMSEVGMTGCRGGYRAASERGVRTDARTGRVCTWRQHWMWMCRDDEAPESVLALGGRLRGCHSGAARGGVGGRGGGTCAGVCALHAWDPGAAWGIGDGGGARTSAGGRRMCDSALGTRDPVGLADSLSLSASMRAIPIPAASGADQTAYRPGTGSVVSVVCAGVALVLSGAVPPVMLPRLRKSSRDLRLRPTVRHQVQNLVDFGASYLSPRTMRNSLRGNGAGLNWCVLGEVVGHLPSVFETRGKNWGEQIK</sequence>
<protein>
    <submittedName>
        <fullName evidence="2">Uncharacterized protein</fullName>
    </submittedName>
</protein>
<comment type="caution">
    <text evidence="2">The sequence shown here is derived from an EMBL/GenBank/DDBJ whole genome shotgun (WGS) entry which is preliminary data.</text>
</comment>
<accession>A0AAD6WXQ4</accession>
<feature type="compositionally biased region" description="Gly residues" evidence="1">
    <location>
        <begin position="252"/>
        <end position="267"/>
    </location>
</feature>
<dbReference type="EMBL" id="JARJCM010000111">
    <property type="protein sequence ID" value="KAJ7028550.1"/>
    <property type="molecule type" value="Genomic_DNA"/>
</dbReference>